<sequence length="373" mass="41688">ADGAQSSRVPVPLPDDPYVVVRQAQLVDTKTKSDPEKAPSEVEELQSVGSRVPLMGKEFKAFEPIGTRTDSSLSSASLESTKLLSLDHLLTHVSPTPTPTQVSFHRRITRMIVRTQPTLSPGMSARIAKAAALSLSSFRKSEEDELGEEDTEEDEEDESLNADDERVRAVSVVDAAMSEPLGLGYGAAMRRTLELIEEIAPSTYEGVKRVSAFRQPTLVTWVDPEDDKVYTDVLAYAPPAAPVQTPPSHEWSLATISIDEDQFIEIGAQLELYGSILHDHTQRLNALPPTLVKDIDRDVRELYNKSGVVRDEIFLQRYMFRSLKREQERTVVTFGALWRPVLALEEWVAMQPELQKMRGRVAVLEQEIGRREP</sequence>
<name>A0A699I308_TANCI</name>
<comment type="caution">
    <text evidence="2">The sequence shown here is derived from an EMBL/GenBank/DDBJ whole genome shotgun (WGS) entry which is preliminary data.</text>
</comment>
<organism evidence="2">
    <name type="scientific">Tanacetum cinerariifolium</name>
    <name type="common">Dalmatian daisy</name>
    <name type="synonym">Chrysanthemum cinerariifolium</name>
    <dbReference type="NCBI Taxonomy" id="118510"/>
    <lineage>
        <taxon>Eukaryota</taxon>
        <taxon>Viridiplantae</taxon>
        <taxon>Streptophyta</taxon>
        <taxon>Embryophyta</taxon>
        <taxon>Tracheophyta</taxon>
        <taxon>Spermatophyta</taxon>
        <taxon>Magnoliopsida</taxon>
        <taxon>eudicotyledons</taxon>
        <taxon>Gunneridae</taxon>
        <taxon>Pentapetalae</taxon>
        <taxon>asterids</taxon>
        <taxon>campanulids</taxon>
        <taxon>Asterales</taxon>
        <taxon>Asteraceae</taxon>
        <taxon>Asteroideae</taxon>
        <taxon>Anthemideae</taxon>
        <taxon>Anthemidinae</taxon>
        <taxon>Tanacetum</taxon>
    </lineage>
</organism>
<feature type="compositionally biased region" description="Acidic residues" evidence="1">
    <location>
        <begin position="143"/>
        <end position="162"/>
    </location>
</feature>
<feature type="region of interest" description="Disordered" evidence="1">
    <location>
        <begin position="27"/>
        <end position="47"/>
    </location>
</feature>
<reference evidence="2" key="1">
    <citation type="journal article" date="2019" name="Sci. Rep.">
        <title>Draft genome of Tanacetum cinerariifolium, the natural source of mosquito coil.</title>
        <authorList>
            <person name="Yamashiro T."/>
            <person name="Shiraishi A."/>
            <person name="Satake H."/>
            <person name="Nakayama K."/>
        </authorList>
    </citation>
    <scope>NUCLEOTIDE SEQUENCE</scope>
</reference>
<evidence type="ECO:0000256" key="1">
    <source>
        <dbReference type="SAM" id="MobiDB-lite"/>
    </source>
</evidence>
<dbReference type="AlphaFoldDB" id="A0A699I308"/>
<dbReference type="EMBL" id="BKCJ010245597">
    <property type="protein sequence ID" value="GEZ14520.1"/>
    <property type="molecule type" value="Genomic_DNA"/>
</dbReference>
<feature type="non-terminal residue" evidence="2">
    <location>
        <position position="1"/>
    </location>
</feature>
<gene>
    <name evidence="2" type="ORF">Tci_486493</name>
</gene>
<protein>
    <submittedName>
        <fullName evidence="2">Uncharacterized protein</fullName>
    </submittedName>
</protein>
<feature type="compositionally biased region" description="Basic and acidic residues" evidence="1">
    <location>
        <begin position="29"/>
        <end position="40"/>
    </location>
</feature>
<feature type="region of interest" description="Disordered" evidence="1">
    <location>
        <begin position="138"/>
        <end position="165"/>
    </location>
</feature>
<evidence type="ECO:0000313" key="2">
    <source>
        <dbReference type="EMBL" id="GEZ14520.1"/>
    </source>
</evidence>
<proteinExistence type="predicted"/>
<accession>A0A699I308</accession>